<dbReference type="EMBL" id="RBKU01000001">
    <property type="protein sequence ID" value="RKR83929.1"/>
    <property type="molecule type" value="Genomic_DNA"/>
</dbReference>
<dbReference type="Pfam" id="PF03279">
    <property type="entry name" value="Lip_A_acyltrans"/>
    <property type="match status" value="1"/>
</dbReference>
<dbReference type="AlphaFoldDB" id="A0A495J7D5"/>
<dbReference type="CDD" id="cd07984">
    <property type="entry name" value="LPLAT_LABLAT-like"/>
    <property type="match status" value="1"/>
</dbReference>
<dbReference type="GO" id="GO:0005886">
    <property type="term" value="C:plasma membrane"/>
    <property type="evidence" value="ECO:0007669"/>
    <property type="project" value="UniProtKB-SubCell"/>
</dbReference>
<keyword evidence="4 7" id="KW-0808">Transferase</keyword>
<name>A0A495J7D5_9SPHI</name>
<evidence type="ECO:0000313" key="8">
    <source>
        <dbReference type="Proteomes" id="UP000268007"/>
    </source>
</evidence>
<keyword evidence="3" id="KW-0997">Cell inner membrane</keyword>
<evidence type="ECO:0000256" key="5">
    <source>
        <dbReference type="ARBA" id="ARBA00023136"/>
    </source>
</evidence>
<keyword evidence="8" id="KW-1185">Reference proteome</keyword>
<accession>A0A495J7D5</accession>
<reference evidence="7 8" key="1">
    <citation type="submission" date="2018-10" db="EMBL/GenBank/DDBJ databases">
        <title>Genomic Encyclopedia of Archaeal and Bacterial Type Strains, Phase II (KMG-II): from individual species to whole genera.</title>
        <authorList>
            <person name="Goeker M."/>
        </authorList>
    </citation>
    <scope>NUCLEOTIDE SEQUENCE [LARGE SCALE GENOMIC DNA]</scope>
    <source>
        <strain evidence="7 8">DSM 18602</strain>
    </source>
</reference>
<evidence type="ECO:0000313" key="7">
    <source>
        <dbReference type="EMBL" id="RKR83929.1"/>
    </source>
</evidence>
<evidence type="ECO:0000256" key="6">
    <source>
        <dbReference type="ARBA" id="ARBA00023315"/>
    </source>
</evidence>
<dbReference type="PANTHER" id="PTHR30606:SF10">
    <property type="entry name" value="PHOSPHATIDYLINOSITOL MANNOSIDE ACYLTRANSFERASE"/>
    <property type="match status" value="1"/>
</dbReference>
<keyword evidence="6" id="KW-0012">Acyltransferase</keyword>
<keyword evidence="5" id="KW-0472">Membrane</keyword>
<proteinExistence type="predicted"/>
<dbReference type="InterPro" id="IPR004960">
    <property type="entry name" value="LipA_acyltrans"/>
</dbReference>
<dbReference type="PANTHER" id="PTHR30606">
    <property type="entry name" value="LIPID A BIOSYNTHESIS LAUROYL ACYLTRANSFERASE"/>
    <property type="match status" value="1"/>
</dbReference>
<dbReference type="GO" id="GO:0016746">
    <property type="term" value="F:acyltransferase activity"/>
    <property type="evidence" value="ECO:0007669"/>
    <property type="project" value="UniProtKB-KW"/>
</dbReference>
<protein>
    <submittedName>
        <fullName evidence="7">KDO2-lipid IV(A) lauroyltransferase</fullName>
    </submittedName>
</protein>
<organism evidence="7 8">
    <name type="scientific">Mucilaginibacter gracilis</name>
    <dbReference type="NCBI Taxonomy" id="423350"/>
    <lineage>
        <taxon>Bacteria</taxon>
        <taxon>Pseudomonadati</taxon>
        <taxon>Bacteroidota</taxon>
        <taxon>Sphingobacteriia</taxon>
        <taxon>Sphingobacteriales</taxon>
        <taxon>Sphingobacteriaceae</taxon>
        <taxon>Mucilaginibacter</taxon>
    </lineage>
</organism>
<gene>
    <name evidence="7" type="ORF">BDD43_4144</name>
</gene>
<evidence type="ECO:0000256" key="2">
    <source>
        <dbReference type="ARBA" id="ARBA00022475"/>
    </source>
</evidence>
<sequence length="304" mass="36312">MFVVGILAKIMIKAVLSRIVFFFLFLISLLPFWFLYLASDVSYIVLFYIVGYRREVVQQNLRNSFPNKSPQDLKVIEKQFFRYLCDLIFETIKMITISKKQVLRRIRLTNPELIEDYYQQGRSLIAAVGHYCNWELCILRFSLLPQYQKVMVYKPLQDAASDKYYLKVRGRFGVTLVQMKATLRKLTELRKSLTFTVLAADQTPVQHETQYFTLFLNQQTAVFQGIEKIAIMFNSAIVFGEIKRIKRGFYQYKFVPLVNEPKQTQPFEITNLYLRHLEQMINNEPQYWLWSHRRWKFKPEDVNK</sequence>
<evidence type="ECO:0000256" key="1">
    <source>
        <dbReference type="ARBA" id="ARBA00004533"/>
    </source>
</evidence>
<keyword evidence="2" id="KW-1003">Cell membrane</keyword>
<evidence type="ECO:0000256" key="3">
    <source>
        <dbReference type="ARBA" id="ARBA00022519"/>
    </source>
</evidence>
<dbReference type="Proteomes" id="UP000268007">
    <property type="component" value="Unassembled WGS sequence"/>
</dbReference>
<evidence type="ECO:0000256" key="4">
    <source>
        <dbReference type="ARBA" id="ARBA00022679"/>
    </source>
</evidence>
<comment type="subcellular location">
    <subcellularLocation>
        <location evidence="1">Cell inner membrane</location>
    </subcellularLocation>
</comment>
<dbReference type="GO" id="GO:0009247">
    <property type="term" value="P:glycolipid biosynthetic process"/>
    <property type="evidence" value="ECO:0007669"/>
    <property type="project" value="UniProtKB-ARBA"/>
</dbReference>
<comment type="caution">
    <text evidence="7">The sequence shown here is derived from an EMBL/GenBank/DDBJ whole genome shotgun (WGS) entry which is preliminary data.</text>
</comment>